<keyword evidence="2" id="KW-1185">Reference proteome</keyword>
<name>A0ABR9AI94_9BACT</name>
<dbReference type="SUPFAM" id="SSF56935">
    <property type="entry name" value="Porins"/>
    <property type="match status" value="1"/>
</dbReference>
<dbReference type="InterPro" id="IPR010870">
    <property type="entry name" value="Porin_O/P"/>
</dbReference>
<evidence type="ECO:0000313" key="2">
    <source>
        <dbReference type="Proteomes" id="UP000647133"/>
    </source>
</evidence>
<proteinExistence type="predicted"/>
<sequence>MYYLIKPYFFFISFFVALIISSSSYAKSTDILLSKDSIESKLSNSSLFSKDYGIHKSSLENVSSLYHQTKKDTSWLKIGGALRLNTIYAIYEGQTFPLGTDSRNEWTWDTWRINVDSYANGLRFAFEYRFYPTFNTHFIKYGWIGYRFSDQYNLQFGITQVPFGLLTYASHSWWFQAPYYLGLEDDHQIGFNLTKKFDKWTFNLAYFPLSEPRGTNDPKFGAYSSARYSYDVVPIEGNNNIERNQINLRTTYQLHGTELGISVQQMEIYNQSSKNKGHQWATALHAEWAKSKWNLKSEIIYYHYTNVENDAGADLSSVQMGAYGFGTYDVASEALLYVIGIAYDIPVKWGPISNIQVYNDYSYVQKAGKTLINGMQQQFQDTQQNVLGALISAGKIYTYFDFASGYNHPWISDSFGGNALGAGRGVSYQEPISDNNPIDRSPYWNTRININLGYYF</sequence>
<dbReference type="Proteomes" id="UP000647133">
    <property type="component" value="Unassembled WGS sequence"/>
</dbReference>
<gene>
    <name evidence="1" type="ORF">IFO69_06955</name>
</gene>
<dbReference type="EMBL" id="JACYTQ010000002">
    <property type="protein sequence ID" value="MBD8488482.1"/>
    <property type="molecule type" value="Genomic_DNA"/>
</dbReference>
<protein>
    <submittedName>
        <fullName evidence="1">Uncharacterized protein</fullName>
    </submittedName>
</protein>
<evidence type="ECO:0000313" key="1">
    <source>
        <dbReference type="EMBL" id="MBD8488482.1"/>
    </source>
</evidence>
<accession>A0ABR9AI94</accession>
<organism evidence="1 2">
    <name type="scientific">Echinicola arenosa</name>
    <dbReference type="NCBI Taxonomy" id="2774144"/>
    <lineage>
        <taxon>Bacteria</taxon>
        <taxon>Pseudomonadati</taxon>
        <taxon>Bacteroidota</taxon>
        <taxon>Cytophagia</taxon>
        <taxon>Cytophagales</taxon>
        <taxon>Cyclobacteriaceae</taxon>
        <taxon>Echinicola</taxon>
    </lineage>
</organism>
<comment type="caution">
    <text evidence="1">The sequence shown here is derived from an EMBL/GenBank/DDBJ whole genome shotgun (WGS) entry which is preliminary data.</text>
</comment>
<dbReference type="Pfam" id="PF07396">
    <property type="entry name" value="Porin_O_P"/>
    <property type="match status" value="1"/>
</dbReference>
<reference evidence="1 2" key="1">
    <citation type="submission" date="2020-09" db="EMBL/GenBank/DDBJ databases">
        <title>Echinicola sp. CAU 1574 isolated from sand of Sido Beach.</title>
        <authorList>
            <person name="Kim W."/>
        </authorList>
    </citation>
    <scope>NUCLEOTIDE SEQUENCE [LARGE SCALE GENOMIC DNA]</scope>
    <source>
        <strain evidence="1 2">CAU 1574</strain>
    </source>
</reference>